<dbReference type="AlphaFoldDB" id="A0A2P2LEU8"/>
<dbReference type="GO" id="GO:0005697">
    <property type="term" value="C:telomerase holoenzyme complex"/>
    <property type="evidence" value="ECO:0007669"/>
    <property type="project" value="TreeGrafter"/>
</dbReference>
<dbReference type="GO" id="GO:0000184">
    <property type="term" value="P:nuclear-transcribed mRNA catabolic process, nonsense-mediated decay"/>
    <property type="evidence" value="ECO:0007669"/>
    <property type="project" value="TreeGrafter"/>
</dbReference>
<dbReference type="InterPro" id="IPR011990">
    <property type="entry name" value="TPR-like_helical_dom_sf"/>
</dbReference>
<evidence type="ECO:0000313" key="3">
    <source>
        <dbReference type="EMBL" id="MBX16497.1"/>
    </source>
</evidence>
<organism evidence="3">
    <name type="scientific">Rhizophora mucronata</name>
    <name type="common">Asiatic mangrove</name>
    <dbReference type="NCBI Taxonomy" id="61149"/>
    <lineage>
        <taxon>Eukaryota</taxon>
        <taxon>Viridiplantae</taxon>
        <taxon>Streptophyta</taxon>
        <taxon>Embryophyta</taxon>
        <taxon>Tracheophyta</taxon>
        <taxon>Spermatophyta</taxon>
        <taxon>Magnoliopsida</taxon>
        <taxon>eudicotyledons</taxon>
        <taxon>Gunneridae</taxon>
        <taxon>Pentapetalae</taxon>
        <taxon>rosids</taxon>
        <taxon>fabids</taxon>
        <taxon>Malpighiales</taxon>
        <taxon>Rhizophoraceae</taxon>
        <taxon>Rhizophora</taxon>
    </lineage>
</organism>
<dbReference type="PANTHER" id="PTHR15696">
    <property type="entry name" value="SMG-7 SUPPRESSOR WITH MORPHOLOGICAL EFFECT ON GENITALIA PROTEIN 7"/>
    <property type="match status" value="1"/>
</dbReference>
<dbReference type="Pfam" id="PF10373">
    <property type="entry name" value="EST1_DNA_bind"/>
    <property type="match status" value="1"/>
</dbReference>
<dbReference type="PANTHER" id="PTHR15696:SF35">
    <property type="entry name" value="NONSENSE-MEDIATED MRNA DECAY FACTOR SMG7"/>
    <property type="match status" value="1"/>
</dbReference>
<feature type="region of interest" description="Disordered" evidence="1">
    <location>
        <begin position="528"/>
        <end position="564"/>
    </location>
</feature>
<dbReference type="InterPro" id="IPR018834">
    <property type="entry name" value="DNA/RNA-bd_Est1-type"/>
</dbReference>
<feature type="domain" description="DNA/RNA-binding" evidence="2">
    <location>
        <begin position="16"/>
        <end position="236"/>
    </location>
</feature>
<accession>A0A2P2LEU8</accession>
<sequence>MSKDTNSEAVVLKESTSDVHELHKSFCIRFVRLNGILFTHTSLETFLEVLTSVSSEFRELLSSGPEEVLNFGADASENGLFIIRLMSILIFSVHNVKREAEGQTYAEIVQRAVLLQNAFAAVFEFIGHIFHSCLQLRDPSSSYLLPGILVFLEWLACYPDFASGSDADERQASVRSKVWNHCISFLNKILSSSSRLLDDNEDETCFYNMSHYEEGETDNRLALWEDFELRGFSPILPGQTILDFSRKHSFDGNGSKEKLARVKRILAAGKALANMVTVDQKTICFDTKMKKFVLGAGYQISDGNVLTLDSGLPISNGLVEDINLEPTMNVGALHPNPQLCLEAEEEDEVILFKPATNEKQPDAFNPKQVAYEGLKPSQNASTSDLKFYGDSVSAPLGNFQQNVVDSVLQVSTSASTIFPKHLQQIQPPASKWLAEEAATLTNNLKGVRFMENGHVTDHEIQKDMGIAPPAMHQIPIQQTVNVTTGSIFYDQPKVSETAIPSQFDVISSGAIAESLAVKSSAGLRSSIRNNPVSRPVRHLGPPPGFSLVPSKQATETVSGSDLLSDNPSDDYSWLDGYQLPLSTRGSLLNSSANFSSLTAPQPVNNNNGLTGTVSFPFPGKQVTPVQFPVEKQNGWQNYQALEHLRVQEEQHLQQQQLMNGNQQITALPEQYPGQSLWGGHYIV</sequence>
<dbReference type="GO" id="GO:0070034">
    <property type="term" value="F:telomerase RNA binding"/>
    <property type="evidence" value="ECO:0007669"/>
    <property type="project" value="TreeGrafter"/>
</dbReference>
<dbReference type="SUPFAM" id="SSF48452">
    <property type="entry name" value="TPR-like"/>
    <property type="match status" value="1"/>
</dbReference>
<proteinExistence type="predicted"/>
<dbReference type="GO" id="GO:0042162">
    <property type="term" value="F:telomeric DNA binding"/>
    <property type="evidence" value="ECO:0007669"/>
    <property type="project" value="TreeGrafter"/>
</dbReference>
<evidence type="ECO:0000259" key="2">
    <source>
        <dbReference type="Pfam" id="PF10373"/>
    </source>
</evidence>
<dbReference type="EMBL" id="GGEC01036013">
    <property type="protein sequence ID" value="MBX16497.1"/>
    <property type="molecule type" value="Transcribed_RNA"/>
</dbReference>
<name>A0A2P2LEU8_RHIMU</name>
<feature type="compositionally biased region" description="Polar residues" evidence="1">
    <location>
        <begin position="549"/>
        <end position="564"/>
    </location>
</feature>
<protein>
    <recommendedName>
        <fullName evidence="2">DNA/RNA-binding domain-containing protein</fullName>
    </recommendedName>
</protein>
<dbReference type="InterPro" id="IPR045153">
    <property type="entry name" value="Est1/Ebs1-like"/>
</dbReference>
<reference evidence="3" key="1">
    <citation type="submission" date="2018-02" db="EMBL/GenBank/DDBJ databases">
        <title>Rhizophora mucronata_Transcriptome.</title>
        <authorList>
            <person name="Meera S.P."/>
            <person name="Sreeshan A."/>
            <person name="Augustine A."/>
        </authorList>
    </citation>
    <scope>NUCLEOTIDE SEQUENCE</scope>
    <source>
        <tissue evidence="3">Leaf</tissue>
    </source>
</reference>
<evidence type="ECO:0000256" key="1">
    <source>
        <dbReference type="SAM" id="MobiDB-lite"/>
    </source>
</evidence>